<proteinExistence type="predicted"/>
<organism evidence="1">
    <name type="scientific">marine metagenome</name>
    <dbReference type="NCBI Taxonomy" id="408172"/>
    <lineage>
        <taxon>unclassified sequences</taxon>
        <taxon>metagenomes</taxon>
        <taxon>ecological metagenomes</taxon>
    </lineage>
</organism>
<dbReference type="InterPro" id="IPR011051">
    <property type="entry name" value="RmlC_Cupin_sf"/>
</dbReference>
<evidence type="ECO:0000313" key="1">
    <source>
        <dbReference type="EMBL" id="SVD38174.1"/>
    </source>
</evidence>
<feature type="non-terminal residue" evidence="1">
    <location>
        <position position="1"/>
    </location>
</feature>
<protein>
    <recommendedName>
        <fullName evidence="2">Sugar 3,4-ketoisomerase QdtA cupin domain-containing protein</fullName>
    </recommendedName>
</protein>
<name>A0A382UVA3_9ZZZZ</name>
<dbReference type="EMBL" id="UINC01147068">
    <property type="protein sequence ID" value="SVD38174.1"/>
    <property type="molecule type" value="Genomic_DNA"/>
</dbReference>
<sequence length="62" mass="7250">DNSTVETKELSKMDMVFFPPYMYHSIEALEDSECLIFTSKSRKGSGYEEDTFRIKDINSFKL</sequence>
<dbReference type="AlphaFoldDB" id="A0A382UVA3"/>
<accession>A0A382UVA3</accession>
<evidence type="ECO:0008006" key="2">
    <source>
        <dbReference type="Google" id="ProtNLM"/>
    </source>
</evidence>
<dbReference type="SUPFAM" id="SSF51182">
    <property type="entry name" value="RmlC-like cupins"/>
    <property type="match status" value="1"/>
</dbReference>
<reference evidence="1" key="1">
    <citation type="submission" date="2018-05" db="EMBL/GenBank/DDBJ databases">
        <authorList>
            <person name="Lanie J.A."/>
            <person name="Ng W.-L."/>
            <person name="Kazmierczak K.M."/>
            <person name="Andrzejewski T.M."/>
            <person name="Davidsen T.M."/>
            <person name="Wayne K.J."/>
            <person name="Tettelin H."/>
            <person name="Glass J.I."/>
            <person name="Rusch D."/>
            <person name="Podicherti R."/>
            <person name="Tsui H.-C.T."/>
            <person name="Winkler M.E."/>
        </authorList>
    </citation>
    <scope>NUCLEOTIDE SEQUENCE</scope>
</reference>
<gene>
    <name evidence="1" type="ORF">METZ01_LOCUS391028</name>
</gene>